<organism evidence="2 3">
    <name type="scientific">Kutzneria buriramensis</name>
    <dbReference type="NCBI Taxonomy" id="1045776"/>
    <lineage>
        <taxon>Bacteria</taxon>
        <taxon>Bacillati</taxon>
        <taxon>Actinomycetota</taxon>
        <taxon>Actinomycetes</taxon>
        <taxon>Pseudonocardiales</taxon>
        <taxon>Pseudonocardiaceae</taxon>
        <taxon>Kutzneria</taxon>
    </lineage>
</organism>
<evidence type="ECO:0000313" key="2">
    <source>
        <dbReference type="EMBL" id="REH18298.1"/>
    </source>
</evidence>
<dbReference type="EMBL" id="QUNO01000036">
    <property type="protein sequence ID" value="REH18298.1"/>
    <property type="molecule type" value="Genomic_DNA"/>
</dbReference>
<feature type="region of interest" description="Disordered" evidence="1">
    <location>
        <begin position="1"/>
        <end position="24"/>
    </location>
</feature>
<accession>A0A3E0G6S0</accession>
<dbReference type="AlphaFoldDB" id="A0A3E0G6S0"/>
<keyword evidence="3" id="KW-1185">Reference proteome</keyword>
<evidence type="ECO:0000313" key="3">
    <source>
        <dbReference type="Proteomes" id="UP000256269"/>
    </source>
</evidence>
<gene>
    <name evidence="2" type="ORF">BCF44_13653</name>
</gene>
<sequence length="72" mass="8134">MGVPYNQVRRSPDGAAIAWRRPEAEDDDAQPWLVIEEDPICGVDHTWHPDEHVANWTVLDTAAPDQATSEQR</sequence>
<proteinExistence type="predicted"/>
<dbReference type="Proteomes" id="UP000256269">
    <property type="component" value="Unassembled WGS sequence"/>
</dbReference>
<reference evidence="2 3" key="1">
    <citation type="submission" date="2018-08" db="EMBL/GenBank/DDBJ databases">
        <title>Genomic Encyclopedia of Archaeal and Bacterial Type Strains, Phase II (KMG-II): from individual species to whole genera.</title>
        <authorList>
            <person name="Goeker M."/>
        </authorList>
    </citation>
    <scope>NUCLEOTIDE SEQUENCE [LARGE SCALE GENOMIC DNA]</scope>
    <source>
        <strain evidence="2 3">DSM 45791</strain>
    </source>
</reference>
<name>A0A3E0G6S0_9PSEU</name>
<protein>
    <submittedName>
        <fullName evidence="2">Uncharacterized protein</fullName>
    </submittedName>
</protein>
<comment type="caution">
    <text evidence="2">The sequence shown here is derived from an EMBL/GenBank/DDBJ whole genome shotgun (WGS) entry which is preliminary data.</text>
</comment>
<evidence type="ECO:0000256" key="1">
    <source>
        <dbReference type="SAM" id="MobiDB-lite"/>
    </source>
</evidence>